<gene>
    <name evidence="2" type="ORF">P4O66_008583</name>
</gene>
<dbReference type="AlphaFoldDB" id="A0AAD9DY17"/>
<comment type="caution">
    <text evidence="2">The sequence shown here is derived from an EMBL/GenBank/DDBJ whole genome shotgun (WGS) entry which is preliminary data.</text>
</comment>
<evidence type="ECO:0000313" key="3">
    <source>
        <dbReference type="Proteomes" id="UP001239994"/>
    </source>
</evidence>
<accession>A0AAD9DY17</accession>
<feature type="compositionally biased region" description="Basic and acidic residues" evidence="1">
    <location>
        <begin position="154"/>
        <end position="164"/>
    </location>
</feature>
<feature type="region of interest" description="Disordered" evidence="1">
    <location>
        <begin position="126"/>
        <end position="169"/>
    </location>
</feature>
<feature type="non-terminal residue" evidence="2">
    <location>
        <position position="242"/>
    </location>
</feature>
<dbReference type="Proteomes" id="UP001239994">
    <property type="component" value="Unassembled WGS sequence"/>
</dbReference>
<evidence type="ECO:0000313" key="2">
    <source>
        <dbReference type="EMBL" id="KAK1797194.1"/>
    </source>
</evidence>
<keyword evidence="3" id="KW-1185">Reference proteome</keyword>
<feature type="compositionally biased region" description="Gly residues" evidence="1">
    <location>
        <begin position="144"/>
        <end position="153"/>
    </location>
</feature>
<feature type="compositionally biased region" description="Low complexity" evidence="1">
    <location>
        <begin position="8"/>
        <end position="20"/>
    </location>
</feature>
<evidence type="ECO:0000256" key="1">
    <source>
        <dbReference type="SAM" id="MobiDB-lite"/>
    </source>
</evidence>
<protein>
    <submittedName>
        <fullName evidence="2">Uncharacterized protein</fullName>
    </submittedName>
</protein>
<reference evidence="2" key="1">
    <citation type="submission" date="2023-03" db="EMBL/GenBank/DDBJ databases">
        <title>Electrophorus voltai genome.</title>
        <authorList>
            <person name="Bian C."/>
        </authorList>
    </citation>
    <scope>NUCLEOTIDE SEQUENCE</scope>
    <source>
        <strain evidence="2">CB-2022</strain>
        <tissue evidence="2">Muscle</tissue>
    </source>
</reference>
<dbReference type="EMBL" id="JAROKS010000014">
    <property type="protein sequence ID" value="KAK1797194.1"/>
    <property type="molecule type" value="Genomic_DNA"/>
</dbReference>
<sequence length="242" mass="26447">LGERLRARASASTATDARAAPFPNAPAMSLPLDRTVQPDCAWKEDVQRAATKETEKALKVQEESRRSLVSVRANPAAAAREALGPQRLCSTTCEHSSRRPLQARERLGAERTQGQRVELQAQLEARCTGPREQTEGETRLAAGGAEGGVGAGERAGDEGHKRTDGGGVGLQQLQGTLVQVSRERMWYETEFKKVQASYRQFVDLTDTSLHSDYLLKLRCLGREPGLMENTTQTDVSHIPTIP</sequence>
<proteinExistence type="predicted"/>
<organism evidence="2 3">
    <name type="scientific">Electrophorus voltai</name>
    <dbReference type="NCBI Taxonomy" id="2609070"/>
    <lineage>
        <taxon>Eukaryota</taxon>
        <taxon>Metazoa</taxon>
        <taxon>Chordata</taxon>
        <taxon>Craniata</taxon>
        <taxon>Vertebrata</taxon>
        <taxon>Euteleostomi</taxon>
        <taxon>Actinopterygii</taxon>
        <taxon>Neopterygii</taxon>
        <taxon>Teleostei</taxon>
        <taxon>Ostariophysi</taxon>
        <taxon>Gymnotiformes</taxon>
        <taxon>Gymnotoidei</taxon>
        <taxon>Gymnotidae</taxon>
        <taxon>Electrophorus</taxon>
    </lineage>
</organism>
<name>A0AAD9DY17_9TELE</name>
<feature type="region of interest" description="Disordered" evidence="1">
    <location>
        <begin position="1"/>
        <end position="31"/>
    </location>
</feature>